<evidence type="ECO:0000313" key="1">
    <source>
        <dbReference type="EMBL" id="KAA6369126.1"/>
    </source>
</evidence>
<dbReference type="Proteomes" id="UP000324800">
    <property type="component" value="Unassembled WGS sequence"/>
</dbReference>
<name>A0A5J4UEE3_9EUKA</name>
<sequence length="109" mass="12231">MRELMLIFKICVELRLIIHFISCTGLYIVAQGRLFSKLCSDVENQSEMSICTGCTPCTGTQHECLHYRYVQLKTGQLSYCPPTFGRILGPCAPCAPCADGHFNQFPYDS</sequence>
<evidence type="ECO:0000313" key="2">
    <source>
        <dbReference type="Proteomes" id="UP000324800"/>
    </source>
</evidence>
<accession>A0A5J4UEE3</accession>
<gene>
    <name evidence="1" type="ORF">EZS28_035346</name>
</gene>
<dbReference type="EMBL" id="SNRW01016663">
    <property type="protein sequence ID" value="KAA6369126.1"/>
    <property type="molecule type" value="Genomic_DNA"/>
</dbReference>
<organism evidence="1 2">
    <name type="scientific">Streblomastix strix</name>
    <dbReference type="NCBI Taxonomy" id="222440"/>
    <lineage>
        <taxon>Eukaryota</taxon>
        <taxon>Metamonada</taxon>
        <taxon>Preaxostyla</taxon>
        <taxon>Oxymonadida</taxon>
        <taxon>Streblomastigidae</taxon>
        <taxon>Streblomastix</taxon>
    </lineage>
</organism>
<dbReference type="AlphaFoldDB" id="A0A5J4UEE3"/>
<comment type="caution">
    <text evidence="1">The sequence shown here is derived from an EMBL/GenBank/DDBJ whole genome shotgun (WGS) entry which is preliminary data.</text>
</comment>
<proteinExistence type="predicted"/>
<protein>
    <submittedName>
        <fullName evidence="1">Uncharacterized protein</fullName>
    </submittedName>
</protein>
<reference evidence="1 2" key="1">
    <citation type="submission" date="2019-03" db="EMBL/GenBank/DDBJ databases">
        <title>Single cell metagenomics reveals metabolic interactions within the superorganism composed of flagellate Streblomastix strix and complex community of Bacteroidetes bacteria on its surface.</title>
        <authorList>
            <person name="Treitli S.C."/>
            <person name="Kolisko M."/>
            <person name="Husnik F."/>
            <person name="Keeling P."/>
            <person name="Hampl V."/>
        </authorList>
    </citation>
    <scope>NUCLEOTIDE SEQUENCE [LARGE SCALE GENOMIC DNA]</scope>
    <source>
        <strain evidence="1">ST1C</strain>
    </source>
</reference>